<dbReference type="SMART" id="SM00355">
    <property type="entry name" value="ZnF_C2H2"/>
    <property type="match status" value="10"/>
</dbReference>
<reference evidence="10" key="1">
    <citation type="submission" date="2011-05" db="EMBL/GenBank/DDBJ databases">
        <authorList>
            <person name="Richards S.R."/>
            <person name="Qu J."/>
            <person name="Jiang H."/>
            <person name="Jhangiani S.N."/>
            <person name="Agravi P."/>
            <person name="Goodspeed R."/>
            <person name="Gross S."/>
            <person name="Mandapat C."/>
            <person name="Jackson L."/>
            <person name="Mathew T."/>
            <person name="Pu L."/>
            <person name="Thornton R."/>
            <person name="Saada N."/>
            <person name="Wilczek-Boney K.B."/>
            <person name="Lee S."/>
            <person name="Kovar C."/>
            <person name="Wu Y."/>
            <person name="Scherer S.E."/>
            <person name="Worley K.C."/>
            <person name="Muzny D.M."/>
            <person name="Gibbs R."/>
        </authorList>
    </citation>
    <scope>NUCLEOTIDE SEQUENCE</scope>
    <source>
        <strain evidence="10">Brora</strain>
    </source>
</reference>
<dbReference type="HOGENOM" id="CLU_486927_0_0_1"/>
<evidence type="ECO:0000256" key="5">
    <source>
        <dbReference type="ARBA" id="ARBA00023242"/>
    </source>
</evidence>
<dbReference type="GO" id="GO:0008270">
    <property type="term" value="F:zinc ion binding"/>
    <property type="evidence" value="ECO:0007669"/>
    <property type="project" value="UniProtKB-KW"/>
</dbReference>
<dbReference type="Proteomes" id="UP000014500">
    <property type="component" value="Unassembled WGS sequence"/>
</dbReference>
<feature type="domain" description="C2H2-type" evidence="8">
    <location>
        <begin position="303"/>
        <end position="330"/>
    </location>
</feature>
<feature type="domain" description="C2H2-type" evidence="8">
    <location>
        <begin position="453"/>
        <end position="481"/>
    </location>
</feature>
<dbReference type="STRING" id="126957.T1JLZ8"/>
<dbReference type="eggNOG" id="KOG1721">
    <property type="taxonomic scope" value="Eukaryota"/>
</dbReference>
<reference evidence="9" key="2">
    <citation type="submission" date="2015-02" db="UniProtKB">
        <authorList>
            <consortium name="EnsemblMetazoa"/>
        </authorList>
    </citation>
    <scope>IDENTIFICATION</scope>
</reference>
<keyword evidence="5" id="KW-0539">Nucleus</keyword>
<dbReference type="GO" id="GO:0000978">
    <property type="term" value="F:RNA polymerase II cis-regulatory region sequence-specific DNA binding"/>
    <property type="evidence" value="ECO:0007669"/>
    <property type="project" value="TreeGrafter"/>
</dbReference>
<dbReference type="PROSITE" id="PS50157">
    <property type="entry name" value="ZINC_FINGER_C2H2_2"/>
    <property type="match status" value="8"/>
</dbReference>
<feature type="domain" description="C2H2-type" evidence="8">
    <location>
        <begin position="392"/>
        <end position="419"/>
    </location>
</feature>
<keyword evidence="10" id="KW-1185">Reference proteome</keyword>
<protein>
    <recommendedName>
        <fullName evidence="8">C2H2-type domain-containing protein</fullName>
    </recommendedName>
</protein>
<name>T1JLZ8_STRMM</name>
<feature type="domain" description="C2H2-type" evidence="8">
    <location>
        <begin position="510"/>
        <end position="537"/>
    </location>
</feature>
<evidence type="ECO:0000256" key="7">
    <source>
        <dbReference type="PROSITE-ProRule" id="PRU00042"/>
    </source>
</evidence>
<feature type="domain" description="C2H2-type" evidence="8">
    <location>
        <begin position="142"/>
        <end position="171"/>
    </location>
</feature>
<dbReference type="PhylomeDB" id="T1JLZ8"/>
<dbReference type="PROSITE" id="PS00028">
    <property type="entry name" value="ZINC_FINGER_C2H2_1"/>
    <property type="match status" value="7"/>
</dbReference>
<dbReference type="FunFam" id="3.30.160.60:FF:000100">
    <property type="entry name" value="Zinc finger 45-like"/>
    <property type="match status" value="1"/>
</dbReference>
<evidence type="ECO:0000256" key="1">
    <source>
        <dbReference type="ARBA" id="ARBA00022723"/>
    </source>
</evidence>
<keyword evidence="4" id="KW-0862">Zinc</keyword>
<dbReference type="EMBL" id="JH431657">
    <property type="status" value="NOT_ANNOTATED_CDS"/>
    <property type="molecule type" value="Genomic_DNA"/>
</dbReference>
<comment type="similarity">
    <text evidence="6">Belongs to the snail C2H2-type zinc-finger protein family.</text>
</comment>
<dbReference type="InterPro" id="IPR036236">
    <property type="entry name" value="Znf_C2H2_sf"/>
</dbReference>
<dbReference type="PANTHER" id="PTHR24388:SF53">
    <property type="entry name" value="CHORION TRANSCRIPTION FACTOR CF2-RELATED"/>
    <property type="match status" value="1"/>
</dbReference>
<accession>T1JLZ8</accession>
<dbReference type="SUPFAM" id="SSF57667">
    <property type="entry name" value="beta-beta-alpha zinc fingers"/>
    <property type="match status" value="5"/>
</dbReference>
<feature type="domain" description="C2H2-type" evidence="8">
    <location>
        <begin position="482"/>
        <end position="509"/>
    </location>
</feature>
<dbReference type="FunFam" id="3.30.160.60:FF:000702">
    <property type="entry name" value="Transcription factor E4F1 isoform 1"/>
    <property type="match status" value="1"/>
</dbReference>
<dbReference type="EnsemblMetazoa" id="SMAR014878-RA">
    <property type="protein sequence ID" value="SMAR014878-PA"/>
    <property type="gene ID" value="SMAR014878"/>
</dbReference>
<evidence type="ECO:0000256" key="4">
    <source>
        <dbReference type="ARBA" id="ARBA00022833"/>
    </source>
</evidence>
<evidence type="ECO:0000256" key="2">
    <source>
        <dbReference type="ARBA" id="ARBA00022737"/>
    </source>
</evidence>
<dbReference type="GO" id="GO:0000981">
    <property type="term" value="F:DNA-binding transcription factor activity, RNA polymerase II-specific"/>
    <property type="evidence" value="ECO:0007669"/>
    <property type="project" value="TreeGrafter"/>
</dbReference>
<dbReference type="GO" id="GO:0005694">
    <property type="term" value="C:chromosome"/>
    <property type="evidence" value="ECO:0007669"/>
    <property type="project" value="UniProtKB-ARBA"/>
</dbReference>
<organism evidence="9 10">
    <name type="scientific">Strigamia maritima</name>
    <name type="common">European centipede</name>
    <name type="synonym">Geophilus maritimus</name>
    <dbReference type="NCBI Taxonomy" id="126957"/>
    <lineage>
        <taxon>Eukaryota</taxon>
        <taxon>Metazoa</taxon>
        <taxon>Ecdysozoa</taxon>
        <taxon>Arthropoda</taxon>
        <taxon>Myriapoda</taxon>
        <taxon>Chilopoda</taxon>
        <taxon>Pleurostigmophora</taxon>
        <taxon>Geophilomorpha</taxon>
        <taxon>Linotaeniidae</taxon>
        <taxon>Strigamia</taxon>
    </lineage>
</organism>
<sequence>MKSSYTCVLPEVNLPPQGDKLSPGKASFIFNAMDNNNHNQNDSHICGNCETRFDNIEDFIHHKTQTEKQILNLIPSTKIKNLLIPTFTDPSKTSGNIKFTECRKIFTQNFILQVHKPLPKSQTNCNHCGINFKRNKPLLHEFVCRYKNCSYTFKTKGSLKRHERRHTGERPYNCELCGRNFTESGALKRHKQSRILCTSKSDSDLPRYGKRMEDNKLGNIIDGTDNAVLDDLDVGVEQMESEKCQLISVFEFSDIFFTIFLKCFSEFFEHFECFFEHFECFFEYFDVIFEYFDNFSSILDVFRACDICSLTFDSVKELQSHLLRHSGKEYVKCGVCRFVSSDKNDVIEHIENRHEEFSGKTTHEVEVNLIIHDALKTSNETSPNSLQTPTRFNCHICTQIFATNDDLKAHQLNHTTQIKPNNEQYSCLICNKQFPTKSKLRKHAFSHSDQRNFRCSECGKLFKRLNHAQNHIKTTHSVQKPFVCVVCEKRFKSLGSMKAHVKIHDGDLPFVCHVCEKSFREKASLKRHIRTHTGEKPYVCRYCGHGFAEHGTLSLAGVFR</sequence>
<evidence type="ECO:0000313" key="10">
    <source>
        <dbReference type="Proteomes" id="UP000014500"/>
    </source>
</evidence>
<dbReference type="FunFam" id="3.30.160.60:FF:001732">
    <property type="entry name" value="Zgc:162936"/>
    <property type="match status" value="1"/>
</dbReference>
<feature type="domain" description="C2H2-type" evidence="8">
    <location>
        <begin position="425"/>
        <end position="452"/>
    </location>
</feature>
<dbReference type="AlphaFoldDB" id="T1JLZ8"/>
<dbReference type="PANTHER" id="PTHR24388">
    <property type="entry name" value="ZINC FINGER PROTEIN"/>
    <property type="match status" value="1"/>
</dbReference>
<dbReference type="InterPro" id="IPR050527">
    <property type="entry name" value="Snail/Krueppel_Znf"/>
</dbReference>
<dbReference type="Pfam" id="PF00096">
    <property type="entry name" value="zf-C2H2"/>
    <property type="match status" value="7"/>
</dbReference>
<evidence type="ECO:0000313" key="9">
    <source>
        <dbReference type="EnsemblMetazoa" id="SMAR014878-PA"/>
    </source>
</evidence>
<dbReference type="OMA" id="FFEHFEC"/>
<dbReference type="Pfam" id="PF13912">
    <property type="entry name" value="zf-C2H2_6"/>
    <property type="match status" value="1"/>
</dbReference>
<evidence type="ECO:0000256" key="3">
    <source>
        <dbReference type="ARBA" id="ARBA00022771"/>
    </source>
</evidence>
<dbReference type="GO" id="GO:0045893">
    <property type="term" value="P:positive regulation of DNA-templated transcription"/>
    <property type="evidence" value="ECO:0007669"/>
    <property type="project" value="UniProtKB-ARBA"/>
</dbReference>
<evidence type="ECO:0000259" key="8">
    <source>
        <dbReference type="PROSITE" id="PS50157"/>
    </source>
</evidence>
<evidence type="ECO:0000256" key="6">
    <source>
        <dbReference type="ARBA" id="ARBA00037948"/>
    </source>
</evidence>
<keyword evidence="1" id="KW-0479">Metal-binding</keyword>
<proteinExistence type="inferred from homology"/>
<feature type="domain" description="C2H2-type" evidence="8">
    <location>
        <begin position="172"/>
        <end position="201"/>
    </location>
</feature>
<dbReference type="InterPro" id="IPR013087">
    <property type="entry name" value="Znf_C2H2_type"/>
</dbReference>
<keyword evidence="3 7" id="KW-0863">Zinc-finger</keyword>
<keyword evidence="2" id="KW-0677">Repeat</keyword>
<dbReference type="Gene3D" id="3.30.160.60">
    <property type="entry name" value="Classic Zinc Finger"/>
    <property type="match status" value="8"/>
</dbReference>